<protein>
    <submittedName>
        <fullName evidence="2">Uncharacterized protein</fullName>
    </submittedName>
</protein>
<evidence type="ECO:0000256" key="1">
    <source>
        <dbReference type="SAM" id="MobiDB-lite"/>
    </source>
</evidence>
<name>A0A1Q9EMB1_SYMMI</name>
<dbReference type="AlphaFoldDB" id="A0A1Q9EMB1"/>
<feature type="compositionally biased region" description="Basic and acidic residues" evidence="1">
    <location>
        <begin position="75"/>
        <end position="95"/>
    </location>
</feature>
<accession>A0A1Q9EMB1</accession>
<feature type="compositionally biased region" description="Basic and acidic residues" evidence="1">
    <location>
        <begin position="118"/>
        <end position="131"/>
    </location>
</feature>
<evidence type="ECO:0000313" key="2">
    <source>
        <dbReference type="EMBL" id="OLQ08537.1"/>
    </source>
</evidence>
<evidence type="ECO:0000313" key="3">
    <source>
        <dbReference type="Proteomes" id="UP000186817"/>
    </source>
</evidence>
<sequence>MVILRSDIPEAASCDHGWSLSSTPRVRALRWGKALAFAVGQMLGPRRGLAVGSSRSTATKAPRAPVHASRSRSRGGNEKRKEKKGKEDKKEKEFAWMDSDEESKEEKKASPSSPASSKSEKKEERPVRLEEVQSLGQMARLAPSLEKRLKHGQLRSRELCEVVSALQRSKFFDGGLFEVLAAELRRAFDRRSLSYPGA</sequence>
<dbReference type="Proteomes" id="UP000186817">
    <property type="component" value="Unassembled WGS sequence"/>
</dbReference>
<proteinExistence type="predicted"/>
<keyword evidence="3" id="KW-1185">Reference proteome</keyword>
<dbReference type="OrthoDB" id="10549366at2759"/>
<gene>
    <name evidence="2" type="ORF">AK812_SmicGene7934</name>
</gene>
<feature type="region of interest" description="Disordered" evidence="1">
    <location>
        <begin position="47"/>
        <end position="135"/>
    </location>
</feature>
<comment type="caution">
    <text evidence="2">The sequence shown here is derived from an EMBL/GenBank/DDBJ whole genome shotgun (WGS) entry which is preliminary data.</text>
</comment>
<reference evidence="2 3" key="1">
    <citation type="submission" date="2016-02" db="EMBL/GenBank/DDBJ databases">
        <title>Genome analysis of coral dinoflagellate symbionts highlights evolutionary adaptations to a symbiotic lifestyle.</title>
        <authorList>
            <person name="Aranda M."/>
            <person name="Li Y."/>
            <person name="Liew Y.J."/>
            <person name="Baumgarten S."/>
            <person name="Simakov O."/>
            <person name="Wilson M."/>
            <person name="Piel J."/>
            <person name="Ashoor H."/>
            <person name="Bougouffa S."/>
            <person name="Bajic V.B."/>
            <person name="Ryu T."/>
            <person name="Ravasi T."/>
            <person name="Bayer T."/>
            <person name="Micklem G."/>
            <person name="Kim H."/>
            <person name="Bhak J."/>
            <person name="Lajeunesse T.C."/>
            <person name="Voolstra C.R."/>
        </authorList>
    </citation>
    <scope>NUCLEOTIDE SEQUENCE [LARGE SCALE GENOMIC DNA]</scope>
    <source>
        <strain evidence="2 3">CCMP2467</strain>
    </source>
</reference>
<organism evidence="2 3">
    <name type="scientific">Symbiodinium microadriaticum</name>
    <name type="common">Dinoflagellate</name>
    <name type="synonym">Zooxanthella microadriatica</name>
    <dbReference type="NCBI Taxonomy" id="2951"/>
    <lineage>
        <taxon>Eukaryota</taxon>
        <taxon>Sar</taxon>
        <taxon>Alveolata</taxon>
        <taxon>Dinophyceae</taxon>
        <taxon>Suessiales</taxon>
        <taxon>Symbiodiniaceae</taxon>
        <taxon>Symbiodinium</taxon>
    </lineage>
</organism>
<dbReference type="EMBL" id="LSRX01000115">
    <property type="protein sequence ID" value="OLQ08537.1"/>
    <property type="molecule type" value="Genomic_DNA"/>
</dbReference>